<keyword evidence="2" id="KW-1185">Reference proteome</keyword>
<evidence type="ECO:0000313" key="2">
    <source>
        <dbReference type="Proteomes" id="UP000001307"/>
    </source>
</evidence>
<dbReference type="Proteomes" id="UP000001307">
    <property type="component" value="Unassembled WGS sequence"/>
</dbReference>
<sequence>MAASANWRAILEAIKLIGLSENVEILKKHEKQRNSVILMLTSANSRFRATSADWVLEKGLQAVLDAVIASINAKDGELEKLLREFLKVTVFPPSMFRAYKGKEDDRENQQPEEKKAKLEPPKLWSKLKEVGARPDHGRVLIETLSHYGRPLMTDPYLKILSSCSFEHAIVPDPARMTTAHCQLLGSFVTIVDKFRFHLKGNRQSYIGRFIKNSLHALVVNESIDLIELEDLVNLVADMDSAILQPLNPILWARWRKGELISVMTRVCAFYNKTQSSKRLFGMIFNVNFEDDCDNLSALFEQPFSALTRQWLPSALIADLEYLTRTALNVFKTPNERKIYQIVNIFITVICYELECLDINGLTISDQDERDLTSILDNILSILENYERSGSFWIELAAKYWKVEKAKRMFLSEDDYDVKFLRAVIEFVKL</sequence>
<dbReference type="EMBL" id="FN653059">
    <property type="protein sequence ID" value="CBY10597.1"/>
    <property type="molecule type" value="Genomic_DNA"/>
</dbReference>
<gene>
    <name evidence="1" type="ORF">GSOID_T00012747001</name>
</gene>
<accession>E4XJF4</accession>
<protein>
    <submittedName>
        <fullName evidence="1">Uncharacterized protein</fullName>
    </submittedName>
</protein>
<dbReference type="OrthoDB" id="10446134at2759"/>
<name>E4XJF4_OIKDI</name>
<organism evidence="1">
    <name type="scientific">Oikopleura dioica</name>
    <name type="common">Tunicate</name>
    <dbReference type="NCBI Taxonomy" id="34765"/>
    <lineage>
        <taxon>Eukaryota</taxon>
        <taxon>Metazoa</taxon>
        <taxon>Chordata</taxon>
        <taxon>Tunicata</taxon>
        <taxon>Appendicularia</taxon>
        <taxon>Copelata</taxon>
        <taxon>Oikopleuridae</taxon>
        <taxon>Oikopleura</taxon>
    </lineage>
</organism>
<reference evidence="1" key="1">
    <citation type="journal article" date="2010" name="Science">
        <title>Plasticity of animal genome architecture unmasked by rapid evolution of a pelagic tunicate.</title>
        <authorList>
            <person name="Denoeud F."/>
            <person name="Henriet S."/>
            <person name="Mungpakdee S."/>
            <person name="Aury J.M."/>
            <person name="Da Silva C."/>
            <person name="Brinkmann H."/>
            <person name="Mikhaleva J."/>
            <person name="Olsen L.C."/>
            <person name="Jubin C."/>
            <person name="Canestro C."/>
            <person name="Bouquet J.M."/>
            <person name="Danks G."/>
            <person name="Poulain J."/>
            <person name="Campsteijn C."/>
            <person name="Adamski M."/>
            <person name="Cross I."/>
            <person name="Yadetie F."/>
            <person name="Muffato M."/>
            <person name="Louis A."/>
            <person name="Butcher S."/>
            <person name="Tsagkogeorga G."/>
            <person name="Konrad A."/>
            <person name="Singh S."/>
            <person name="Jensen M.F."/>
            <person name="Cong E.H."/>
            <person name="Eikeseth-Otteraa H."/>
            <person name="Noel B."/>
            <person name="Anthouard V."/>
            <person name="Porcel B.M."/>
            <person name="Kachouri-Lafond R."/>
            <person name="Nishino A."/>
            <person name="Ugolini M."/>
            <person name="Chourrout P."/>
            <person name="Nishida H."/>
            <person name="Aasland R."/>
            <person name="Huzurbazar S."/>
            <person name="Westhof E."/>
            <person name="Delsuc F."/>
            <person name="Lehrach H."/>
            <person name="Reinhardt R."/>
            <person name="Weissenbach J."/>
            <person name="Roy S.W."/>
            <person name="Artiguenave F."/>
            <person name="Postlethwait J.H."/>
            <person name="Manak J.R."/>
            <person name="Thompson E.M."/>
            <person name="Jaillon O."/>
            <person name="Du Pasquier L."/>
            <person name="Boudinot P."/>
            <person name="Liberles D.A."/>
            <person name="Volff J.N."/>
            <person name="Philippe H."/>
            <person name="Lenhard B."/>
            <person name="Roest Crollius H."/>
            <person name="Wincker P."/>
            <person name="Chourrout D."/>
        </authorList>
    </citation>
    <scope>NUCLEOTIDE SEQUENCE [LARGE SCALE GENOMIC DNA]</scope>
</reference>
<dbReference type="AlphaFoldDB" id="E4XJF4"/>
<dbReference type="InParanoid" id="E4XJF4"/>
<proteinExistence type="predicted"/>
<evidence type="ECO:0000313" key="1">
    <source>
        <dbReference type="EMBL" id="CBY10597.1"/>
    </source>
</evidence>